<dbReference type="GO" id="GO:0006338">
    <property type="term" value="P:chromatin remodeling"/>
    <property type="evidence" value="ECO:0007669"/>
    <property type="project" value="UniProtKB-ARBA"/>
</dbReference>
<dbReference type="OrthoDB" id="436852at2759"/>
<sequence>MNPATNDLVDSVIAAIMPLLTEYLSARFDKIEAVLEKLSGHVQQVNQQVNVDAQTQTKQLAEAGVSSPVQEASVSSPGHTPQEINSDSQSCSHGVTDDLRPDSELSESRMITETFEILEQKQLSTPQEHMLPLFFPEPDSPSPQPALGSPPSKQSSDSSPSLKMISIKKPSLADLNPPAAFAPIPTPASRPNRRVKKRKVKESTLEAMEPSLKRARQNFEDEEEEEEWRGNGKRPRKVAAEVAARSGKGKDKEKEKRGDRSKEKSGTPALSTSTSTKGVMERLRQRAPPTRCKWPTNMTANKKFNQQLVECSLWYHYGCVGIIDFKDVRIKGGEQFRCPPCSAGRSCQYVVPVKDPMVASKDIVCARPDCRQEEKRSDEYFMTGIVGRSTKVQGGMEKRFIWLVKWDGYSIKDCTWENEDGMSDPQSFIQDFNKTALLEGVDPEADQYSMILLQEAIAGGWVDPNA</sequence>
<accession>A0A8H5GZA8</accession>
<dbReference type="Pfam" id="PF00385">
    <property type="entry name" value="Chromo"/>
    <property type="match status" value="1"/>
</dbReference>
<feature type="compositionally biased region" description="Basic and acidic residues" evidence="1">
    <location>
        <begin position="95"/>
        <end position="104"/>
    </location>
</feature>
<evidence type="ECO:0000259" key="2">
    <source>
        <dbReference type="PROSITE" id="PS50013"/>
    </source>
</evidence>
<dbReference type="InterPro" id="IPR013083">
    <property type="entry name" value="Znf_RING/FYVE/PHD"/>
</dbReference>
<gene>
    <name evidence="3" type="ORF">D9615_009888</name>
</gene>
<evidence type="ECO:0000313" key="3">
    <source>
        <dbReference type="EMBL" id="KAF5373999.1"/>
    </source>
</evidence>
<protein>
    <recommendedName>
        <fullName evidence="2">Chromo domain-containing protein</fullName>
    </recommendedName>
</protein>
<dbReference type="PROSITE" id="PS50013">
    <property type="entry name" value="CHROMO_2"/>
    <property type="match status" value="1"/>
</dbReference>
<comment type="caution">
    <text evidence="3">The sequence shown here is derived from an EMBL/GenBank/DDBJ whole genome shotgun (WGS) entry which is preliminary data.</text>
</comment>
<dbReference type="InterPro" id="IPR000953">
    <property type="entry name" value="Chromo/chromo_shadow_dom"/>
</dbReference>
<dbReference type="InterPro" id="IPR023780">
    <property type="entry name" value="Chromo_domain"/>
</dbReference>
<feature type="compositionally biased region" description="Basic residues" evidence="1">
    <location>
        <begin position="191"/>
        <end position="200"/>
    </location>
</feature>
<dbReference type="CDD" id="cd15517">
    <property type="entry name" value="PHD_TCF19_like"/>
    <property type="match status" value="1"/>
</dbReference>
<feature type="compositionally biased region" description="Basic and acidic residues" evidence="1">
    <location>
        <begin position="248"/>
        <end position="265"/>
    </location>
</feature>
<feature type="compositionally biased region" description="Low complexity" evidence="1">
    <location>
        <begin position="149"/>
        <end position="161"/>
    </location>
</feature>
<dbReference type="AlphaFoldDB" id="A0A8H5GZA8"/>
<dbReference type="Proteomes" id="UP000565441">
    <property type="component" value="Unassembled WGS sequence"/>
</dbReference>
<evidence type="ECO:0000256" key="1">
    <source>
        <dbReference type="SAM" id="MobiDB-lite"/>
    </source>
</evidence>
<feature type="region of interest" description="Disordered" evidence="1">
    <location>
        <begin position="61"/>
        <end position="104"/>
    </location>
</feature>
<keyword evidence="4" id="KW-1185">Reference proteome</keyword>
<dbReference type="InterPro" id="IPR016197">
    <property type="entry name" value="Chromo-like_dom_sf"/>
</dbReference>
<dbReference type="Gene3D" id="2.40.50.40">
    <property type="match status" value="1"/>
</dbReference>
<dbReference type="EMBL" id="JAACJP010000038">
    <property type="protein sequence ID" value="KAF5373999.1"/>
    <property type="molecule type" value="Genomic_DNA"/>
</dbReference>
<feature type="domain" description="Chromo" evidence="2">
    <location>
        <begin position="380"/>
        <end position="444"/>
    </location>
</feature>
<dbReference type="SUPFAM" id="SSF54160">
    <property type="entry name" value="Chromo domain-like"/>
    <property type="match status" value="1"/>
</dbReference>
<feature type="region of interest" description="Disordered" evidence="1">
    <location>
        <begin position="131"/>
        <end position="294"/>
    </location>
</feature>
<name>A0A8H5GZA8_9AGAR</name>
<proteinExistence type="predicted"/>
<dbReference type="InterPro" id="IPR011011">
    <property type="entry name" value="Znf_FYVE_PHD"/>
</dbReference>
<feature type="compositionally biased region" description="Polar residues" evidence="1">
    <location>
        <begin position="268"/>
        <end position="277"/>
    </location>
</feature>
<dbReference type="SUPFAM" id="SSF57903">
    <property type="entry name" value="FYVE/PHD zinc finger"/>
    <property type="match status" value="1"/>
</dbReference>
<evidence type="ECO:0000313" key="4">
    <source>
        <dbReference type="Proteomes" id="UP000565441"/>
    </source>
</evidence>
<dbReference type="Gene3D" id="3.30.40.10">
    <property type="entry name" value="Zinc/RING finger domain, C3HC4 (zinc finger)"/>
    <property type="match status" value="1"/>
</dbReference>
<organism evidence="3 4">
    <name type="scientific">Tricholomella constricta</name>
    <dbReference type="NCBI Taxonomy" id="117010"/>
    <lineage>
        <taxon>Eukaryota</taxon>
        <taxon>Fungi</taxon>
        <taxon>Dikarya</taxon>
        <taxon>Basidiomycota</taxon>
        <taxon>Agaricomycotina</taxon>
        <taxon>Agaricomycetes</taxon>
        <taxon>Agaricomycetidae</taxon>
        <taxon>Agaricales</taxon>
        <taxon>Tricholomatineae</taxon>
        <taxon>Lyophyllaceae</taxon>
        <taxon>Tricholomella</taxon>
    </lineage>
</organism>
<feature type="compositionally biased region" description="Polar residues" evidence="1">
    <location>
        <begin position="67"/>
        <end position="93"/>
    </location>
</feature>
<reference evidence="3 4" key="1">
    <citation type="journal article" date="2020" name="ISME J.">
        <title>Uncovering the hidden diversity of litter-decomposition mechanisms in mushroom-forming fungi.</title>
        <authorList>
            <person name="Floudas D."/>
            <person name="Bentzer J."/>
            <person name="Ahren D."/>
            <person name="Johansson T."/>
            <person name="Persson P."/>
            <person name="Tunlid A."/>
        </authorList>
    </citation>
    <scope>NUCLEOTIDE SEQUENCE [LARGE SCALE GENOMIC DNA]</scope>
    <source>
        <strain evidence="3 4">CBS 661.87</strain>
    </source>
</reference>